<dbReference type="Gene3D" id="3.30.470.20">
    <property type="entry name" value="ATP-grasp fold, B domain"/>
    <property type="match status" value="1"/>
</dbReference>
<dbReference type="PANTHER" id="PTHR43615:SF1">
    <property type="entry name" value="PPDK_N DOMAIN-CONTAINING PROTEIN"/>
    <property type="match status" value="1"/>
</dbReference>
<organism evidence="3 4">
    <name type="scientific">Microbacterium kribbense</name>
    <dbReference type="NCBI Taxonomy" id="433645"/>
    <lineage>
        <taxon>Bacteria</taxon>
        <taxon>Bacillati</taxon>
        <taxon>Actinomycetota</taxon>
        <taxon>Actinomycetes</taxon>
        <taxon>Micrococcales</taxon>
        <taxon>Microbacteriaceae</taxon>
        <taxon>Microbacterium</taxon>
    </lineage>
</organism>
<proteinExistence type="predicted"/>
<dbReference type="PANTHER" id="PTHR43615">
    <property type="entry name" value="PHOSPHOENOLPYRUVATE SYNTHASE-RELATED"/>
    <property type="match status" value="1"/>
</dbReference>
<dbReference type="InterPro" id="IPR036637">
    <property type="entry name" value="Phosphohistidine_dom_sf"/>
</dbReference>
<dbReference type="Gene3D" id="3.30.1490.20">
    <property type="entry name" value="ATP-grasp fold, A domain"/>
    <property type="match status" value="1"/>
</dbReference>
<dbReference type="EMBL" id="BAABAF010000010">
    <property type="protein sequence ID" value="GAA3775877.1"/>
    <property type="molecule type" value="Genomic_DNA"/>
</dbReference>
<evidence type="ECO:0000259" key="2">
    <source>
        <dbReference type="Pfam" id="PF01326"/>
    </source>
</evidence>
<evidence type="ECO:0000313" key="4">
    <source>
        <dbReference type="Proteomes" id="UP001500540"/>
    </source>
</evidence>
<feature type="domain" description="PEP-utilising enzyme mobile" evidence="1">
    <location>
        <begin position="560"/>
        <end position="630"/>
    </location>
</feature>
<feature type="domain" description="Pyruvate phosphate dikinase AMP/ATP-binding" evidence="2">
    <location>
        <begin position="24"/>
        <end position="302"/>
    </location>
</feature>
<dbReference type="SUPFAM" id="SSF52009">
    <property type="entry name" value="Phosphohistidine domain"/>
    <property type="match status" value="1"/>
</dbReference>
<name>A0ABP7GWM4_9MICO</name>
<dbReference type="SUPFAM" id="SSF56059">
    <property type="entry name" value="Glutathione synthetase ATP-binding domain-like"/>
    <property type="match status" value="1"/>
</dbReference>
<sequence length="636" mass="66166">MLTEVDAMTRTVAPLQAFGAADIAQVGGKAANLGELLRAGLPVPPGFVVTTGAYAHVARRAGLDDLLGAADGEADGDADPAALRAAIDHAGIDADARAAIVAAYERLGADTPVAVRSSATAEDLPGAAFAGQQDTYLNVVGATAVVDAVRRCWASLWTDRAVAYRAAHAIDQAQVRIAVVVQAMVDAEVAGVMFTADPVSGARDQIVIDAAAGLGEAVVSGRVTPDHYVLDARGRTRSFTPGRDEVVIRPAAGGGVAEHSGDRRSAPLLGGDRLAELAAHAGTIAAHFGRPQDIEWAITDDSNRALAELAAQVRADPALRACVLGRTPAEVWDDVRTDDRYRGFRTDLTSYLTEFGRRETTSPLLISAPTLAESPDVVIGMVQAAAERPLAPAASAPSAAALEQLLAHPWLRGARRQHRIRAWVRAAQDGVAFREDTHFYFTAALPTLRRSILEIGRRLHAVGLLDAAEDVLHLRLEEIATIADPATVLPQQAALLRQLVAQRAAKRAQLAGIPLIDAARVFPASGGADDALVTGTPAGAGIATGPARIIRDAADFDRLQPGDVLVCPATNPAWTPLFQRAVAVVVDSGAAVSHAAIVAREYGLPAVMGTGTGTAVLTDGELITVDGARGRVTRAA</sequence>
<keyword evidence="4" id="KW-1185">Reference proteome</keyword>
<gene>
    <name evidence="3" type="ORF">GCM10022240_29320</name>
</gene>
<evidence type="ECO:0008006" key="5">
    <source>
        <dbReference type="Google" id="ProtNLM"/>
    </source>
</evidence>
<dbReference type="InterPro" id="IPR002192">
    <property type="entry name" value="PPDK_AMP/ATP-bd"/>
</dbReference>
<comment type="caution">
    <text evidence="3">The sequence shown here is derived from an EMBL/GenBank/DDBJ whole genome shotgun (WGS) entry which is preliminary data.</text>
</comment>
<dbReference type="InterPro" id="IPR051549">
    <property type="entry name" value="PEP_Utilizing_Enz"/>
</dbReference>
<dbReference type="InterPro" id="IPR013815">
    <property type="entry name" value="ATP_grasp_subdomain_1"/>
</dbReference>
<accession>A0ABP7GWM4</accession>
<protein>
    <recommendedName>
        <fullName evidence="5">Phosphoenolpyruvate synthase</fullName>
    </recommendedName>
</protein>
<dbReference type="Proteomes" id="UP001500540">
    <property type="component" value="Unassembled WGS sequence"/>
</dbReference>
<evidence type="ECO:0000313" key="3">
    <source>
        <dbReference type="EMBL" id="GAA3775877.1"/>
    </source>
</evidence>
<dbReference type="Pfam" id="PF00391">
    <property type="entry name" value="PEP-utilizers"/>
    <property type="match status" value="1"/>
</dbReference>
<dbReference type="Pfam" id="PF01326">
    <property type="entry name" value="PPDK_N"/>
    <property type="match status" value="1"/>
</dbReference>
<reference evidence="4" key="1">
    <citation type="journal article" date="2019" name="Int. J. Syst. Evol. Microbiol.">
        <title>The Global Catalogue of Microorganisms (GCM) 10K type strain sequencing project: providing services to taxonomists for standard genome sequencing and annotation.</title>
        <authorList>
            <consortium name="The Broad Institute Genomics Platform"/>
            <consortium name="The Broad Institute Genome Sequencing Center for Infectious Disease"/>
            <person name="Wu L."/>
            <person name="Ma J."/>
        </authorList>
    </citation>
    <scope>NUCLEOTIDE SEQUENCE [LARGE SCALE GENOMIC DNA]</scope>
    <source>
        <strain evidence="4">JCM 16950</strain>
    </source>
</reference>
<evidence type="ECO:0000259" key="1">
    <source>
        <dbReference type="Pfam" id="PF00391"/>
    </source>
</evidence>
<dbReference type="Gene3D" id="3.50.30.10">
    <property type="entry name" value="Phosphohistidine domain"/>
    <property type="match status" value="1"/>
</dbReference>
<dbReference type="InterPro" id="IPR008279">
    <property type="entry name" value="PEP-util_enz_mobile_dom"/>
</dbReference>